<gene>
    <name evidence="2" type="ORF">P7K49_003294</name>
</gene>
<proteinExistence type="predicted"/>
<reference evidence="2 3" key="1">
    <citation type="submission" date="2023-05" db="EMBL/GenBank/DDBJ databases">
        <title>B98-5 Cell Line De Novo Hybrid Assembly: An Optical Mapping Approach.</title>
        <authorList>
            <person name="Kananen K."/>
            <person name="Auerbach J.A."/>
            <person name="Kautto E."/>
            <person name="Blachly J.S."/>
        </authorList>
    </citation>
    <scope>NUCLEOTIDE SEQUENCE [LARGE SCALE GENOMIC DNA]</scope>
    <source>
        <strain evidence="2">B95-8</strain>
        <tissue evidence="2">Cell line</tissue>
    </source>
</reference>
<dbReference type="Proteomes" id="UP001266305">
    <property type="component" value="Unassembled WGS sequence"/>
</dbReference>
<evidence type="ECO:0000313" key="3">
    <source>
        <dbReference type="Proteomes" id="UP001266305"/>
    </source>
</evidence>
<evidence type="ECO:0000313" key="2">
    <source>
        <dbReference type="EMBL" id="KAK2121908.1"/>
    </source>
</evidence>
<keyword evidence="3" id="KW-1185">Reference proteome</keyword>
<comment type="caution">
    <text evidence="2">The sequence shown here is derived from an EMBL/GenBank/DDBJ whole genome shotgun (WGS) entry which is preliminary data.</text>
</comment>
<protein>
    <submittedName>
        <fullName evidence="2">Uncharacterized protein</fullName>
    </submittedName>
</protein>
<accession>A0ABQ9WJR8</accession>
<dbReference type="EMBL" id="JASSZA010000001">
    <property type="protein sequence ID" value="KAK2121908.1"/>
    <property type="molecule type" value="Genomic_DNA"/>
</dbReference>
<sequence length="158" mass="16407">MPRQPAPAAASHGNRNTLSLDTPTSLLTGTAADLPWDSGELLQLLALNCRHCPVPTTHFVLAQLSTRRLNLSPGTAAQEESRLGATWGWTLRWAAVAGGAMPLRGLSGGVALRGVGVACWWVWTEAPTGRGDEARGAVGGWAGAGEDVGEDSGICDPE</sequence>
<name>A0ABQ9WJR8_SAGOE</name>
<evidence type="ECO:0000256" key="1">
    <source>
        <dbReference type="SAM" id="MobiDB-lite"/>
    </source>
</evidence>
<organism evidence="2 3">
    <name type="scientific">Saguinus oedipus</name>
    <name type="common">Cotton-top tamarin</name>
    <name type="synonym">Oedipomidas oedipus</name>
    <dbReference type="NCBI Taxonomy" id="9490"/>
    <lineage>
        <taxon>Eukaryota</taxon>
        <taxon>Metazoa</taxon>
        <taxon>Chordata</taxon>
        <taxon>Craniata</taxon>
        <taxon>Vertebrata</taxon>
        <taxon>Euteleostomi</taxon>
        <taxon>Mammalia</taxon>
        <taxon>Eutheria</taxon>
        <taxon>Euarchontoglires</taxon>
        <taxon>Primates</taxon>
        <taxon>Haplorrhini</taxon>
        <taxon>Platyrrhini</taxon>
        <taxon>Cebidae</taxon>
        <taxon>Callitrichinae</taxon>
        <taxon>Saguinus</taxon>
    </lineage>
</organism>
<feature type="region of interest" description="Disordered" evidence="1">
    <location>
        <begin position="1"/>
        <end position="22"/>
    </location>
</feature>